<evidence type="ECO:0000313" key="7">
    <source>
        <dbReference type="Proteomes" id="UP000289260"/>
    </source>
</evidence>
<keyword evidence="3" id="KW-0274">FAD</keyword>
<dbReference type="Proteomes" id="UP000289260">
    <property type="component" value="Chromosome"/>
</dbReference>
<keyword evidence="4" id="KW-0560">Oxidoreductase</keyword>
<proteinExistence type="predicted"/>
<name>A0A4V0Z1F9_9MICO</name>
<evidence type="ECO:0000313" key="6">
    <source>
        <dbReference type="EMBL" id="QBE48269.1"/>
    </source>
</evidence>
<protein>
    <submittedName>
        <fullName evidence="6">FAD-dependent oxidoreductase</fullName>
    </submittedName>
</protein>
<evidence type="ECO:0000256" key="2">
    <source>
        <dbReference type="ARBA" id="ARBA00022630"/>
    </source>
</evidence>
<dbReference type="InterPro" id="IPR023753">
    <property type="entry name" value="FAD/NAD-binding_dom"/>
</dbReference>
<dbReference type="Gene3D" id="3.30.390.30">
    <property type="match status" value="1"/>
</dbReference>
<dbReference type="InterPro" id="IPR036188">
    <property type="entry name" value="FAD/NAD-bd_sf"/>
</dbReference>
<comment type="cofactor">
    <cofactor evidence="1">
        <name>FAD</name>
        <dbReference type="ChEBI" id="CHEBI:57692"/>
    </cofactor>
</comment>
<evidence type="ECO:0000256" key="3">
    <source>
        <dbReference type="ARBA" id="ARBA00022827"/>
    </source>
</evidence>
<dbReference type="PRINTS" id="PR00469">
    <property type="entry name" value="PNDRDTASEII"/>
</dbReference>
<organism evidence="6 7">
    <name type="scientific">Leucobacter triazinivorans</name>
    <dbReference type="NCBI Taxonomy" id="1784719"/>
    <lineage>
        <taxon>Bacteria</taxon>
        <taxon>Bacillati</taxon>
        <taxon>Actinomycetota</taxon>
        <taxon>Actinomycetes</taxon>
        <taxon>Micrococcales</taxon>
        <taxon>Microbacteriaceae</taxon>
        <taxon>Leucobacter</taxon>
    </lineage>
</organism>
<dbReference type="AlphaFoldDB" id="A0A4V0Z1F9"/>
<dbReference type="InterPro" id="IPR016156">
    <property type="entry name" value="FAD/NAD-linked_Rdtase_dimer_sf"/>
</dbReference>
<keyword evidence="2" id="KW-0285">Flavoprotein</keyword>
<dbReference type="PANTHER" id="PTHR43557:SF2">
    <property type="entry name" value="RIESKE DOMAIN-CONTAINING PROTEIN-RELATED"/>
    <property type="match status" value="1"/>
</dbReference>
<dbReference type="EMBL" id="CP035806">
    <property type="protein sequence ID" value="QBE48269.1"/>
    <property type="molecule type" value="Genomic_DNA"/>
</dbReference>
<dbReference type="SUPFAM" id="SSF51905">
    <property type="entry name" value="FAD/NAD(P)-binding domain"/>
    <property type="match status" value="1"/>
</dbReference>
<accession>A0A4V0Z1F9</accession>
<dbReference type="GO" id="GO:0005737">
    <property type="term" value="C:cytoplasm"/>
    <property type="evidence" value="ECO:0007669"/>
    <property type="project" value="TreeGrafter"/>
</dbReference>
<evidence type="ECO:0000259" key="5">
    <source>
        <dbReference type="Pfam" id="PF07992"/>
    </source>
</evidence>
<dbReference type="KEGG" id="ltr:EVS81_04985"/>
<gene>
    <name evidence="6" type="ORF">EVS81_04985</name>
</gene>
<dbReference type="PRINTS" id="PR00368">
    <property type="entry name" value="FADPNR"/>
</dbReference>
<evidence type="ECO:0000256" key="4">
    <source>
        <dbReference type="ARBA" id="ARBA00023002"/>
    </source>
</evidence>
<sequence length="401" mass="42922">MSGTLDPYPRDRGKPVTASRYEIVVVGASVAAEALATRLRELGYDRELLVIDRDARMPYERPPLSKLYLTEPDSTEIGVEWDEGTPVTIAEALAVDPEAKTLTLSVAATGSTRVVTYDTLVIATGASPIMLPFAPSGMMQLRTVQDADRLRRAVHAGARVGIIGAGAIGAELATSLRKLGAEVVLLDKADRPLERLLAGHLGNEVTSWLEELGVDCRWEADIRGIEGGPGDWSVTLGDEAEALNFELLLCAVGARPAVDWLASSGLLSEGQLLCNESGQVVAPDTVHENIYGIGDVVTRLLSDDVRVRTESWSAAAEHGVHLAERLMGEGPATPETPYFWTDVAGRKVQVLGVINRDGDASVEFENPARGTVLHKVVGEDATEGWIGVNAQPKIAMLRMSS</sequence>
<dbReference type="GO" id="GO:0016651">
    <property type="term" value="F:oxidoreductase activity, acting on NAD(P)H"/>
    <property type="evidence" value="ECO:0007669"/>
    <property type="project" value="TreeGrafter"/>
</dbReference>
<dbReference type="SUPFAM" id="SSF55424">
    <property type="entry name" value="FAD/NAD-linked reductases, dimerisation (C-terminal) domain"/>
    <property type="match status" value="1"/>
</dbReference>
<dbReference type="InterPro" id="IPR050446">
    <property type="entry name" value="FAD-oxidoreductase/Apoptosis"/>
</dbReference>
<dbReference type="PANTHER" id="PTHR43557">
    <property type="entry name" value="APOPTOSIS-INDUCING FACTOR 1"/>
    <property type="match status" value="1"/>
</dbReference>
<reference evidence="6 7" key="1">
    <citation type="submission" date="2019-02" db="EMBL/GenBank/DDBJ databases">
        <authorList>
            <person name="Sun L."/>
            <person name="Pan D."/>
            <person name="Wu X."/>
        </authorList>
    </citation>
    <scope>NUCLEOTIDE SEQUENCE [LARGE SCALE GENOMIC DNA]</scope>
    <source>
        <strain evidence="6 7">JW-1</strain>
    </source>
</reference>
<keyword evidence="7" id="KW-1185">Reference proteome</keyword>
<dbReference type="Gene3D" id="3.50.50.60">
    <property type="entry name" value="FAD/NAD(P)-binding domain"/>
    <property type="match status" value="2"/>
</dbReference>
<dbReference type="OrthoDB" id="1145at2"/>
<feature type="domain" description="FAD/NAD(P)-binding" evidence="5">
    <location>
        <begin position="21"/>
        <end position="319"/>
    </location>
</feature>
<evidence type="ECO:0000256" key="1">
    <source>
        <dbReference type="ARBA" id="ARBA00001974"/>
    </source>
</evidence>
<dbReference type="Pfam" id="PF07992">
    <property type="entry name" value="Pyr_redox_2"/>
    <property type="match status" value="1"/>
</dbReference>